<dbReference type="SFLD" id="SFLDS00029">
    <property type="entry name" value="Radical_SAM"/>
    <property type="match status" value="1"/>
</dbReference>
<dbReference type="InterPro" id="IPR013785">
    <property type="entry name" value="Aldolase_TIM"/>
</dbReference>
<evidence type="ECO:0000256" key="2">
    <source>
        <dbReference type="ARBA" id="ARBA00006100"/>
    </source>
</evidence>
<evidence type="ECO:0000256" key="3">
    <source>
        <dbReference type="ARBA" id="ARBA00017228"/>
    </source>
</evidence>
<keyword evidence="8 10" id="KW-0411">Iron-sulfur</keyword>
<accession>A0A7G1QAC2</accession>
<dbReference type="PANTHER" id="PTHR13932">
    <property type="entry name" value="COPROPORPHYRINIGEN III OXIDASE"/>
    <property type="match status" value="1"/>
</dbReference>
<comment type="subcellular location">
    <subcellularLocation>
        <location evidence="10">Cytoplasm</location>
    </subcellularLocation>
</comment>
<keyword evidence="6 10" id="KW-0479">Metal-binding</keyword>
<reference evidence="12 13" key="1">
    <citation type="submission" date="2020-03" db="EMBL/GenBank/DDBJ databases">
        <authorList>
            <person name="Picone N."/>
        </authorList>
    </citation>
    <scope>NUCLEOTIDE SEQUENCE [LARGE SCALE GENOMIC DNA]</scope>
    <source>
        <strain evidence="12">NSCAC1</strain>
    </source>
</reference>
<dbReference type="GO" id="GO:0006779">
    <property type="term" value="P:porphyrin-containing compound biosynthetic process"/>
    <property type="evidence" value="ECO:0007669"/>
    <property type="project" value="InterPro"/>
</dbReference>
<dbReference type="GO" id="GO:0051539">
    <property type="term" value="F:4 iron, 4 sulfur cluster binding"/>
    <property type="evidence" value="ECO:0007669"/>
    <property type="project" value="UniProtKB-UniRule"/>
</dbReference>
<dbReference type="SFLD" id="SFLDF00288">
    <property type="entry name" value="HemN-like__clustered_with_nucl"/>
    <property type="match status" value="1"/>
</dbReference>
<evidence type="ECO:0000256" key="8">
    <source>
        <dbReference type="ARBA" id="ARBA00023014"/>
    </source>
</evidence>
<dbReference type="SMART" id="SM00729">
    <property type="entry name" value="Elp3"/>
    <property type="match status" value="1"/>
</dbReference>
<evidence type="ECO:0000256" key="6">
    <source>
        <dbReference type="ARBA" id="ARBA00022723"/>
    </source>
</evidence>
<dbReference type="GO" id="GO:0046872">
    <property type="term" value="F:metal ion binding"/>
    <property type="evidence" value="ECO:0007669"/>
    <property type="project" value="UniProtKB-UniRule"/>
</dbReference>
<dbReference type="NCBIfam" id="TIGR00539">
    <property type="entry name" value="hemN_rel"/>
    <property type="match status" value="1"/>
</dbReference>
<evidence type="ECO:0000256" key="5">
    <source>
        <dbReference type="ARBA" id="ARBA00022691"/>
    </source>
</evidence>
<dbReference type="Gene3D" id="3.20.20.70">
    <property type="entry name" value="Aldolase class I"/>
    <property type="match status" value="1"/>
</dbReference>
<dbReference type="SFLD" id="SFLDF00562">
    <property type="entry name" value="HemN-like__clustered_with_heat"/>
    <property type="match status" value="1"/>
</dbReference>
<dbReference type="InterPro" id="IPR007197">
    <property type="entry name" value="rSAM"/>
</dbReference>
<dbReference type="Pfam" id="PF06969">
    <property type="entry name" value="HemN_C"/>
    <property type="match status" value="1"/>
</dbReference>
<gene>
    <name evidence="12" type="primary">yggW</name>
    <name evidence="12" type="ORF">NSCAC_1236</name>
</gene>
<sequence length="385" mass="43976">MFQFQTLPPLSLYIHFPWCVRKCPYCDFNSHQLFQNLPEQAYIDALIQDLEQDLPRIRGRKIISIFMGGGTPSLFSPEFIHRLLSSVYSYLPWSLPIEITLEVNPGAIDQRKLAELRSAGINRLSLGIQSFSDHSLKVLGRIHNAKQACQTIEAAYRAGFDNINLDLIFGLPDQTQVQALYDIKTAIDFNPTHISHYQLTIEPNTYFHRYPPSLPVDESIYHWQELCQSSLENAGYEHYEVSAFAKRDYQCLHNVNYWQFGDYLGIGAGAHSKITNGAENNITRLWKVKHPTAYLTQIGTQKHVGGETTLTPQDTIFEFMLNTLRLTNGFSSTLFEAHTGLPLSAIEMPLRQAKELGWIIWEPNYIQPTQRGSALLNELLELFLP</sequence>
<keyword evidence="9 10" id="KW-0143">Chaperone</keyword>
<dbReference type="KEGG" id="ntg:NSCAC_1236"/>
<evidence type="ECO:0000256" key="9">
    <source>
        <dbReference type="ARBA" id="ARBA00023186"/>
    </source>
</evidence>
<evidence type="ECO:0000259" key="11">
    <source>
        <dbReference type="PROSITE" id="PS51918"/>
    </source>
</evidence>
<evidence type="ECO:0000256" key="10">
    <source>
        <dbReference type="RuleBase" id="RU364116"/>
    </source>
</evidence>
<keyword evidence="4 10" id="KW-0349">Heme</keyword>
<dbReference type="Proteomes" id="UP000516072">
    <property type="component" value="Chromosome"/>
</dbReference>
<evidence type="ECO:0000256" key="7">
    <source>
        <dbReference type="ARBA" id="ARBA00023004"/>
    </source>
</evidence>
<dbReference type="InterPro" id="IPR010723">
    <property type="entry name" value="HemN_C"/>
</dbReference>
<dbReference type="SUPFAM" id="SSF102114">
    <property type="entry name" value="Radical SAM enzymes"/>
    <property type="match status" value="1"/>
</dbReference>
<comment type="similarity">
    <text evidence="2">Belongs to the anaerobic coproporphyrinogen-III oxidase family. HemW subfamily.</text>
</comment>
<dbReference type="InterPro" id="IPR004559">
    <property type="entry name" value="HemW-like"/>
</dbReference>
<dbReference type="InterPro" id="IPR006638">
    <property type="entry name" value="Elp3/MiaA/NifB-like_rSAM"/>
</dbReference>
<dbReference type="EMBL" id="LR778175">
    <property type="protein sequence ID" value="CAB1276568.1"/>
    <property type="molecule type" value="Genomic_DNA"/>
</dbReference>
<dbReference type="PANTHER" id="PTHR13932:SF5">
    <property type="entry name" value="RADICAL S-ADENOSYL METHIONINE DOMAIN-CONTAINING PROTEIN 1, MITOCHONDRIAL"/>
    <property type="match status" value="1"/>
</dbReference>
<feature type="domain" description="Radical SAM core" evidence="11">
    <location>
        <begin position="4"/>
        <end position="237"/>
    </location>
</feature>
<evidence type="ECO:0000313" key="13">
    <source>
        <dbReference type="Proteomes" id="UP000516072"/>
    </source>
</evidence>
<dbReference type="CDD" id="cd01335">
    <property type="entry name" value="Radical_SAM"/>
    <property type="match status" value="1"/>
</dbReference>
<keyword evidence="10" id="KW-0004">4Fe-4S</keyword>
<dbReference type="GO" id="GO:0004109">
    <property type="term" value="F:coproporphyrinogen oxidase activity"/>
    <property type="evidence" value="ECO:0007669"/>
    <property type="project" value="InterPro"/>
</dbReference>
<dbReference type="InterPro" id="IPR058240">
    <property type="entry name" value="rSAM_sf"/>
</dbReference>
<organism evidence="12 13">
    <name type="scientific">Candidatus Nitrosacidococcus tergens</name>
    <dbReference type="NCBI Taxonomy" id="553981"/>
    <lineage>
        <taxon>Bacteria</taxon>
        <taxon>Pseudomonadati</taxon>
        <taxon>Pseudomonadota</taxon>
        <taxon>Gammaproteobacteria</taxon>
        <taxon>Chromatiales</taxon>
        <taxon>Chromatiaceae</taxon>
        <taxon>Candidatus Nitrosacidococcus</taxon>
    </lineage>
</organism>
<name>A0A7G1QAC2_9GAMM</name>
<evidence type="ECO:0000313" key="12">
    <source>
        <dbReference type="EMBL" id="CAB1276568.1"/>
    </source>
</evidence>
<keyword evidence="10" id="KW-0963">Cytoplasm</keyword>
<proteinExistence type="inferred from homology"/>
<evidence type="ECO:0000256" key="1">
    <source>
        <dbReference type="ARBA" id="ARBA00001966"/>
    </source>
</evidence>
<dbReference type="PROSITE" id="PS51918">
    <property type="entry name" value="RADICAL_SAM"/>
    <property type="match status" value="1"/>
</dbReference>
<comment type="function">
    <text evidence="10">Probably acts as a heme chaperone, transferring heme to an unknown acceptor. Binds one molecule of heme per monomer, possibly covalently. Binds 1 [4Fe-4S] cluster. The cluster is coordinated with 3 cysteines and an exchangeable S-adenosyl-L-methionine.</text>
</comment>
<dbReference type="AlphaFoldDB" id="A0A7G1QAC2"/>
<protein>
    <recommendedName>
        <fullName evidence="3 10">Heme chaperone HemW</fullName>
    </recommendedName>
</protein>
<evidence type="ECO:0000256" key="4">
    <source>
        <dbReference type="ARBA" id="ARBA00022617"/>
    </source>
</evidence>
<dbReference type="SFLD" id="SFLDG01082">
    <property type="entry name" value="B12-binding_domain_containing"/>
    <property type="match status" value="1"/>
</dbReference>
<comment type="cofactor">
    <cofactor evidence="1">
        <name>[4Fe-4S] cluster</name>
        <dbReference type="ChEBI" id="CHEBI:49883"/>
    </cofactor>
</comment>
<keyword evidence="13" id="KW-1185">Reference proteome</keyword>
<dbReference type="InterPro" id="IPR034505">
    <property type="entry name" value="Coproporphyrinogen-III_oxidase"/>
</dbReference>
<keyword evidence="7 10" id="KW-0408">Iron</keyword>
<dbReference type="SFLD" id="SFLDG01065">
    <property type="entry name" value="anaerobic_coproporphyrinogen-I"/>
    <property type="match status" value="1"/>
</dbReference>
<dbReference type="Pfam" id="PF04055">
    <property type="entry name" value="Radical_SAM"/>
    <property type="match status" value="1"/>
</dbReference>
<dbReference type="RefSeq" id="WP_197743943.1">
    <property type="nucleotide sequence ID" value="NZ_LR778175.1"/>
</dbReference>
<keyword evidence="5 10" id="KW-0949">S-adenosyl-L-methionine</keyword>
<dbReference type="GO" id="GO:0005737">
    <property type="term" value="C:cytoplasm"/>
    <property type="evidence" value="ECO:0007669"/>
    <property type="project" value="UniProtKB-SubCell"/>
</dbReference>